<dbReference type="GO" id="GO:0000155">
    <property type="term" value="F:phosphorelay sensor kinase activity"/>
    <property type="evidence" value="ECO:0007669"/>
    <property type="project" value="InterPro"/>
</dbReference>
<comment type="caution">
    <text evidence="15">The sequence shown here is derived from an EMBL/GenBank/DDBJ whole genome shotgun (WGS) entry which is preliminary data.</text>
</comment>
<dbReference type="Gene3D" id="3.40.50.2300">
    <property type="match status" value="2"/>
</dbReference>
<dbReference type="EC" id="2.7.13.3" evidence="3"/>
<dbReference type="PRINTS" id="PR00344">
    <property type="entry name" value="BCTRLSENSOR"/>
</dbReference>
<dbReference type="InterPro" id="IPR036097">
    <property type="entry name" value="HisK_dim/P_sf"/>
</dbReference>
<evidence type="ECO:0000256" key="5">
    <source>
        <dbReference type="ARBA" id="ARBA00022553"/>
    </source>
</evidence>
<keyword evidence="7" id="KW-0547">Nucleotide-binding</keyword>
<feature type="modified residue" description="4-aspartylphosphate" evidence="12">
    <location>
        <position position="457"/>
    </location>
</feature>
<feature type="modified residue" description="4-aspartylphosphate" evidence="12">
    <location>
        <position position="66"/>
    </location>
</feature>
<dbReference type="InterPro" id="IPR003594">
    <property type="entry name" value="HATPase_dom"/>
</dbReference>
<keyword evidence="5 12" id="KW-0597">Phosphoprotein</keyword>
<dbReference type="OrthoDB" id="9811889at2"/>
<dbReference type="CDD" id="cd17546">
    <property type="entry name" value="REC_hyHK_CKI1_RcsC-like"/>
    <property type="match status" value="1"/>
</dbReference>
<dbReference type="PANTHER" id="PTHR43547">
    <property type="entry name" value="TWO-COMPONENT HISTIDINE KINASE"/>
    <property type="match status" value="1"/>
</dbReference>
<keyword evidence="16" id="KW-1185">Reference proteome</keyword>
<evidence type="ECO:0000256" key="8">
    <source>
        <dbReference type="ARBA" id="ARBA00022777"/>
    </source>
</evidence>
<name>A0A0Q0XKD0_9FLAO</name>
<comment type="catalytic activity">
    <reaction evidence="1">
        <text>ATP + protein L-histidine = ADP + protein N-phospho-L-histidine.</text>
        <dbReference type="EC" id="2.7.13.3"/>
    </reaction>
</comment>
<evidence type="ECO:0000256" key="7">
    <source>
        <dbReference type="ARBA" id="ARBA00022741"/>
    </source>
</evidence>
<dbReference type="PATRIC" id="fig|1547436.3.peg.1097"/>
<dbReference type="SMART" id="SM00448">
    <property type="entry name" value="REC"/>
    <property type="match status" value="2"/>
</dbReference>
<dbReference type="InterPro" id="IPR011006">
    <property type="entry name" value="CheY-like_superfamily"/>
</dbReference>
<evidence type="ECO:0000256" key="4">
    <source>
        <dbReference type="ARBA" id="ARBA00022475"/>
    </source>
</evidence>
<dbReference type="SUPFAM" id="SSF52172">
    <property type="entry name" value="CheY-like"/>
    <property type="match status" value="2"/>
</dbReference>
<dbReference type="AlphaFoldDB" id="A0A0Q0XKD0"/>
<gene>
    <name evidence="15" type="ORF">AAY42_05260</name>
</gene>
<dbReference type="Pfam" id="PF02518">
    <property type="entry name" value="HATPase_c"/>
    <property type="match status" value="1"/>
</dbReference>
<dbReference type="PROSITE" id="PS50109">
    <property type="entry name" value="HIS_KIN"/>
    <property type="match status" value="1"/>
</dbReference>
<dbReference type="EMBL" id="LCTZ01000002">
    <property type="protein sequence ID" value="KQC29376.1"/>
    <property type="molecule type" value="Genomic_DNA"/>
</dbReference>
<keyword evidence="9" id="KW-0067">ATP-binding</keyword>
<evidence type="ECO:0000313" key="15">
    <source>
        <dbReference type="EMBL" id="KQC29376.1"/>
    </source>
</evidence>
<comment type="subcellular location">
    <subcellularLocation>
        <location evidence="2">Cell membrane</location>
    </subcellularLocation>
</comment>
<dbReference type="SUPFAM" id="SSF47384">
    <property type="entry name" value="Homodimeric domain of signal transducing histidine kinase"/>
    <property type="match status" value="1"/>
</dbReference>
<proteinExistence type="predicted"/>
<dbReference type="CDD" id="cd00082">
    <property type="entry name" value="HisKA"/>
    <property type="match status" value="1"/>
</dbReference>
<keyword evidence="6" id="KW-0808">Transferase</keyword>
<dbReference type="STRING" id="346185.AAY42_05260"/>
<keyword evidence="11" id="KW-0472">Membrane</keyword>
<dbReference type="GO" id="GO:0005886">
    <property type="term" value="C:plasma membrane"/>
    <property type="evidence" value="ECO:0007669"/>
    <property type="project" value="UniProtKB-SubCell"/>
</dbReference>
<feature type="domain" description="Response regulatory" evidence="14">
    <location>
        <begin position="17"/>
        <end position="134"/>
    </location>
</feature>
<evidence type="ECO:0000259" key="13">
    <source>
        <dbReference type="PROSITE" id="PS50109"/>
    </source>
</evidence>
<evidence type="ECO:0000259" key="14">
    <source>
        <dbReference type="PROSITE" id="PS50110"/>
    </source>
</evidence>
<evidence type="ECO:0000256" key="9">
    <source>
        <dbReference type="ARBA" id="ARBA00022840"/>
    </source>
</evidence>
<dbReference type="InterPro" id="IPR005467">
    <property type="entry name" value="His_kinase_dom"/>
</dbReference>
<sequence>MKFTKPPLNIFKMEKAKILIVDDLAENLYSLEHIIEKEDREIITATSGNEALKLARLHEFALVITDVQMPEMNGFEFIEIFRGRKNTKNVPVIFATAINKEKEYVIKGYSEGAVDYLYKPLDPSIVSAKVDIFVTLYNQKRTLQLQYEELDALNQLKNKFLGMAAHDIRNPLAIIEFYSKSLIGELKPILKDPAKIQELENIFVSTKFAQNLVNDFLDISKIESGTIELEEEMVDVTQFIETSIQFSQVFADKKNIKLVGEIEVGNLRTALDKNKMNQVLNNLITNAIKFSHEGTSVYLKTIQKEGYLHISVQDEGQGIPESEMSHLFDPFTKTSVKSTAGEKSTGLGLMIVKKIVDSHDGEINVTSEVGKGSCFNIEIPIKVLKEPLEPVSNLIKSFEAEKNDKKLNIVVVDDDILMRTLSEVVFNKIGGNITMLEDGADLLEQVEAIGPDLVFTDINMPGVNGYDLTKEMRNKGIDIPIFGLTGFIDDEVQNLSKKSGMDGIYEKPPVENLLKNLISEIYEERLG</sequence>
<protein>
    <recommendedName>
        <fullName evidence="3">histidine kinase</fullName>
        <ecNumber evidence="3">2.7.13.3</ecNumber>
    </recommendedName>
</protein>
<evidence type="ECO:0000256" key="6">
    <source>
        <dbReference type="ARBA" id="ARBA00022679"/>
    </source>
</evidence>
<dbReference type="SMART" id="SM00387">
    <property type="entry name" value="HATPase_c"/>
    <property type="match status" value="1"/>
</dbReference>
<evidence type="ECO:0000256" key="12">
    <source>
        <dbReference type="PROSITE-ProRule" id="PRU00169"/>
    </source>
</evidence>
<keyword evidence="10" id="KW-0902">Two-component regulatory system</keyword>
<keyword evidence="4" id="KW-1003">Cell membrane</keyword>
<dbReference type="GO" id="GO:0005524">
    <property type="term" value="F:ATP binding"/>
    <property type="evidence" value="ECO:0007669"/>
    <property type="project" value="UniProtKB-KW"/>
</dbReference>
<reference evidence="15 16" key="1">
    <citation type="submission" date="2015-04" db="EMBL/GenBank/DDBJ databases">
        <title>Complete genome of flavobacterium.</title>
        <authorList>
            <person name="Kwon Y.M."/>
            <person name="Kim S.-J."/>
        </authorList>
    </citation>
    <scope>NUCLEOTIDE SEQUENCE [LARGE SCALE GENOMIC DNA]</scope>
    <source>
        <strain evidence="15 16">DK169</strain>
    </source>
</reference>
<dbReference type="Gene3D" id="3.30.565.10">
    <property type="entry name" value="Histidine kinase-like ATPase, C-terminal domain"/>
    <property type="match status" value="1"/>
</dbReference>
<dbReference type="InterPro" id="IPR001789">
    <property type="entry name" value="Sig_transdc_resp-reg_receiver"/>
</dbReference>
<dbReference type="PANTHER" id="PTHR43547:SF2">
    <property type="entry name" value="HYBRID SIGNAL TRANSDUCTION HISTIDINE KINASE C"/>
    <property type="match status" value="1"/>
</dbReference>
<dbReference type="InterPro" id="IPR036890">
    <property type="entry name" value="HATPase_C_sf"/>
</dbReference>
<feature type="domain" description="Histidine kinase" evidence="13">
    <location>
        <begin position="163"/>
        <end position="383"/>
    </location>
</feature>
<evidence type="ECO:0000256" key="3">
    <source>
        <dbReference type="ARBA" id="ARBA00012438"/>
    </source>
</evidence>
<dbReference type="Gene3D" id="1.10.287.130">
    <property type="match status" value="1"/>
</dbReference>
<dbReference type="FunFam" id="3.30.565.10:FF:000023">
    <property type="entry name" value="PAS domain-containing sensor histidine kinase"/>
    <property type="match status" value="1"/>
</dbReference>
<dbReference type="SMART" id="SM00388">
    <property type="entry name" value="HisKA"/>
    <property type="match status" value="1"/>
</dbReference>
<evidence type="ECO:0000256" key="1">
    <source>
        <dbReference type="ARBA" id="ARBA00000085"/>
    </source>
</evidence>
<evidence type="ECO:0000313" key="16">
    <source>
        <dbReference type="Proteomes" id="UP000050827"/>
    </source>
</evidence>
<dbReference type="Pfam" id="PF00512">
    <property type="entry name" value="HisKA"/>
    <property type="match status" value="1"/>
</dbReference>
<keyword evidence="8" id="KW-0418">Kinase</keyword>
<dbReference type="Proteomes" id="UP000050827">
    <property type="component" value="Unassembled WGS sequence"/>
</dbReference>
<feature type="domain" description="Response regulatory" evidence="14">
    <location>
        <begin position="408"/>
        <end position="522"/>
    </location>
</feature>
<dbReference type="Pfam" id="PF00072">
    <property type="entry name" value="Response_reg"/>
    <property type="match status" value="2"/>
</dbReference>
<organism evidence="15 16">
    <name type="scientific">Flagellimonas eckloniae</name>
    <dbReference type="NCBI Taxonomy" id="346185"/>
    <lineage>
        <taxon>Bacteria</taxon>
        <taxon>Pseudomonadati</taxon>
        <taxon>Bacteroidota</taxon>
        <taxon>Flavobacteriia</taxon>
        <taxon>Flavobacteriales</taxon>
        <taxon>Flavobacteriaceae</taxon>
        <taxon>Flagellimonas</taxon>
    </lineage>
</organism>
<dbReference type="InterPro" id="IPR003661">
    <property type="entry name" value="HisK_dim/P_dom"/>
</dbReference>
<evidence type="ECO:0000256" key="10">
    <source>
        <dbReference type="ARBA" id="ARBA00023012"/>
    </source>
</evidence>
<dbReference type="InterPro" id="IPR004358">
    <property type="entry name" value="Sig_transdc_His_kin-like_C"/>
</dbReference>
<evidence type="ECO:0000256" key="2">
    <source>
        <dbReference type="ARBA" id="ARBA00004236"/>
    </source>
</evidence>
<accession>A0A0Q0XKD0</accession>
<dbReference type="PROSITE" id="PS50110">
    <property type="entry name" value="RESPONSE_REGULATORY"/>
    <property type="match status" value="2"/>
</dbReference>
<dbReference type="SUPFAM" id="SSF55874">
    <property type="entry name" value="ATPase domain of HSP90 chaperone/DNA topoisomerase II/histidine kinase"/>
    <property type="match status" value="1"/>
</dbReference>
<evidence type="ECO:0000256" key="11">
    <source>
        <dbReference type="ARBA" id="ARBA00023136"/>
    </source>
</evidence>